<comment type="function">
    <text evidence="1">Specifically methylates the guanine in position 966 of 16S rRNA in the assembled 30S particle.</text>
</comment>
<keyword evidence="6 11" id="KW-0808">Transferase</keyword>
<dbReference type="NCBIfam" id="TIGR00095">
    <property type="entry name" value="16S rRNA (guanine(966)-N(2))-methyltransferase RsmD"/>
    <property type="match status" value="1"/>
</dbReference>
<dbReference type="InterPro" id="IPR029063">
    <property type="entry name" value="SAM-dependent_MTases_sf"/>
</dbReference>
<organism evidence="11 12">
    <name type="scientific">Psychrobacter coccoides</name>
    <dbReference type="NCBI Taxonomy" id="2818440"/>
    <lineage>
        <taxon>Bacteria</taxon>
        <taxon>Pseudomonadati</taxon>
        <taxon>Pseudomonadota</taxon>
        <taxon>Gammaproteobacteria</taxon>
        <taxon>Moraxellales</taxon>
        <taxon>Moraxellaceae</taxon>
        <taxon>Psychrobacter</taxon>
    </lineage>
</organism>
<name>A0ABS3NQS9_9GAMM</name>
<feature type="region of interest" description="Disordered" evidence="10">
    <location>
        <begin position="1"/>
        <end position="32"/>
    </location>
</feature>
<evidence type="ECO:0000256" key="1">
    <source>
        <dbReference type="ARBA" id="ARBA00002649"/>
    </source>
</evidence>
<evidence type="ECO:0000256" key="2">
    <source>
        <dbReference type="ARBA" id="ARBA00005269"/>
    </source>
</evidence>
<accession>A0ABS3NQS9</accession>
<dbReference type="SUPFAM" id="SSF53335">
    <property type="entry name" value="S-adenosyl-L-methionine-dependent methyltransferases"/>
    <property type="match status" value="1"/>
</dbReference>
<evidence type="ECO:0000313" key="11">
    <source>
        <dbReference type="EMBL" id="MBO1531772.1"/>
    </source>
</evidence>
<evidence type="ECO:0000256" key="7">
    <source>
        <dbReference type="ARBA" id="ARBA00031268"/>
    </source>
</evidence>
<evidence type="ECO:0000256" key="3">
    <source>
        <dbReference type="ARBA" id="ARBA00012141"/>
    </source>
</evidence>
<evidence type="ECO:0000256" key="4">
    <source>
        <dbReference type="ARBA" id="ARBA00013682"/>
    </source>
</evidence>
<comment type="similarity">
    <text evidence="2">Belongs to the methyltransferase superfamily. RsmD family.</text>
</comment>
<reference evidence="11 12" key="1">
    <citation type="submission" date="2021-03" db="EMBL/GenBank/DDBJ databases">
        <authorList>
            <person name="Shang D.-D."/>
            <person name="Du Z.-J."/>
            <person name="Chen G.-J."/>
        </authorList>
    </citation>
    <scope>NUCLEOTIDE SEQUENCE [LARGE SCALE GENOMIC DNA]</scope>
    <source>
        <strain evidence="11 12">F1192</strain>
    </source>
</reference>
<keyword evidence="12" id="KW-1185">Reference proteome</keyword>
<evidence type="ECO:0000256" key="6">
    <source>
        <dbReference type="ARBA" id="ARBA00022679"/>
    </source>
</evidence>
<feature type="compositionally biased region" description="Basic residues" evidence="10">
    <location>
        <begin position="1"/>
        <end position="26"/>
    </location>
</feature>
<dbReference type="GO" id="GO:0052913">
    <property type="term" value="F:16S rRNA (guanine(966)-N(2))-methyltransferase activity"/>
    <property type="evidence" value="ECO:0007669"/>
    <property type="project" value="UniProtKB-EC"/>
</dbReference>
<comment type="caution">
    <text evidence="11">The sequence shown here is derived from an EMBL/GenBank/DDBJ whole genome shotgun (WGS) entry which is preliminary data.</text>
</comment>
<dbReference type="Pfam" id="PF03602">
    <property type="entry name" value="Cons_hypoth95"/>
    <property type="match status" value="1"/>
</dbReference>
<proteinExistence type="inferred from homology"/>
<dbReference type="PANTHER" id="PTHR43542">
    <property type="entry name" value="METHYLTRANSFERASE"/>
    <property type="match status" value="1"/>
</dbReference>
<evidence type="ECO:0000256" key="5">
    <source>
        <dbReference type="ARBA" id="ARBA00022603"/>
    </source>
</evidence>
<keyword evidence="5 11" id="KW-0489">Methyltransferase</keyword>
<dbReference type="Gene3D" id="3.40.50.150">
    <property type="entry name" value="Vaccinia Virus protein VP39"/>
    <property type="match status" value="1"/>
</dbReference>
<evidence type="ECO:0000313" key="12">
    <source>
        <dbReference type="Proteomes" id="UP000664554"/>
    </source>
</evidence>
<dbReference type="RefSeq" id="WP_207992139.1">
    <property type="nucleotide sequence ID" value="NZ_JAGBKM010000023.1"/>
</dbReference>
<dbReference type="Proteomes" id="UP000664554">
    <property type="component" value="Unassembled WGS sequence"/>
</dbReference>
<sequence length="240" mass="26991">MKKKSPPIKSKYSKSKSHRLKTKTTTKPRSSATGRVRIIGGMYKRRSIDFIDADGLRPTPDRLRETLFNWLLADIHDARVLDSCAGSGVLGFEALSRGAAHATFIEPNLDQHKMLQQSAERLHLEATSYQILQGTAQQVLKQDQLLQNHFDIVFIDPPYAQDLWQPILTALISKSLIDSNTLIYLEADKALEAQLQQLADEIHQQANALEQTKPSRIRFECVKQTKVGQVVAGLYRLTAS</sequence>
<evidence type="ECO:0000256" key="9">
    <source>
        <dbReference type="ARBA" id="ARBA00048326"/>
    </source>
</evidence>
<dbReference type="InterPro" id="IPR004398">
    <property type="entry name" value="RNA_MeTrfase_RsmD"/>
</dbReference>
<evidence type="ECO:0000256" key="10">
    <source>
        <dbReference type="SAM" id="MobiDB-lite"/>
    </source>
</evidence>
<dbReference type="PANTHER" id="PTHR43542:SF1">
    <property type="entry name" value="METHYLTRANSFERASE"/>
    <property type="match status" value="1"/>
</dbReference>
<gene>
    <name evidence="11" type="primary">rsmD</name>
    <name evidence="11" type="ORF">J3492_11190</name>
</gene>
<protein>
    <recommendedName>
        <fullName evidence="4">Ribosomal RNA small subunit methyltransferase D</fullName>
        <ecNumber evidence="3">2.1.1.171</ecNumber>
    </recommendedName>
    <alternativeName>
        <fullName evidence="7">16S rRNA m2G966 methyltransferase</fullName>
    </alternativeName>
    <alternativeName>
        <fullName evidence="8">rRNA (guanine-N(2)-)-methyltransferase</fullName>
    </alternativeName>
</protein>
<dbReference type="CDD" id="cd02440">
    <property type="entry name" value="AdoMet_MTases"/>
    <property type="match status" value="1"/>
</dbReference>
<evidence type="ECO:0000256" key="8">
    <source>
        <dbReference type="ARBA" id="ARBA00033371"/>
    </source>
</evidence>
<dbReference type="InterPro" id="IPR002052">
    <property type="entry name" value="DNA_methylase_N6_adenine_CS"/>
</dbReference>
<dbReference type="EMBL" id="JAGBKM010000023">
    <property type="protein sequence ID" value="MBO1531772.1"/>
    <property type="molecule type" value="Genomic_DNA"/>
</dbReference>
<comment type="catalytic activity">
    <reaction evidence="9">
        <text>guanosine(966) in 16S rRNA + S-adenosyl-L-methionine = N(2)-methylguanosine(966) in 16S rRNA + S-adenosyl-L-homocysteine + H(+)</text>
        <dbReference type="Rhea" id="RHEA:23548"/>
        <dbReference type="Rhea" id="RHEA-COMP:10211"/>
        <dbReference type="Rhea" id="RHEA-COMP:10212"/>
        <dbReference type="ChEBI" id="CHEBI:15378"/>
        <dbReference type="ChEBI" id="CHEBI:57856"/>
        <dbReference type="ChEBI" id="CHEBI:59789"/>
        <dbReference type="ChEBI" id="CHEBI:74269"/>
        <dbReference type="ChEBI" id="CHEBI:74481"/>
        <dbReference type="EC" id="2.1.1.171"/>
    </reaction>
</comment>
<dbReference type="EC" id="2.1.1.171" evidence="3"/>
<dbReference type="PROSITE" id="PS00092">
    <property type="entry name" value="N6_MTASE"/>
    <property type="match status" value="1"/>
</dbReference>